<comment type="caution">
    <text evidence="1">The sequence shown here is derived from an EMBL/GenBank/DDBJ whole genome shotgun (WGS) entry which is preliminary data.</text>
</comment>
<reference evidence="1" key="1">
    <citation type="submission" date="2018-05" db="EMBL/GenBank/DDBJ databases">
        <title>Draft genome of Mucuna pruriens seed.</title>
        <authorList>
            <person name="Nnadi N.E."/>
            <person name="Vos R."/>
            <person name="Hasami M.H."/>
            <person name="Devisetty U.K."/>
            <person name="Aguiy J.C."/>
        </authorList>
    </citation>
    <scope>NUCLEOTIDE SEQUENCE [LARGE SCALE GENOMIC DNA]</scope>
    <source>
        <strain evidence="1">JCA_2017</strain>
    </source>
</reference>
<organism evidence="1 2">
    <name type="scientific">Mucuna pruriens</name>
    <name type="common">Velvet bean</name>
    <name type="synonym">Dolichos pruriens</name>
    <dbReference type="NCBI Taxonomy" id="157652"/>
    <lineage>
        <taxon>Eukaryota</taxon>
        <taxon>Viridiplantae</taxon>
        <taxon>Streptophyta</taxon>
        <taxon>Embryophyta</taxon>
        <taxon>Tracheophyta</taxon>
        <taxon>Spermatophyta</taxon>
        <taxon>Magnoliopsida</taxon>
        <taxon>eudicotyledons</taxon>
        <taxon>Gunneridae</taxon>
        <taxon>Pentapetalae</taxon>
        <taxon>rosids</taxon>
        <taxon>fabids</taxon>
        <taxon>Fabales</taxon>
        <taxon>Fabaceae</taxon>
        <taxon>Papilionoideae</taxon>
        <taxon>50 kb inversion clade</taxon>
        <taxon>NPAAA clade</taxon>
        <taxon>indigoferoid/millettioid clade</taxon>
        <taxon>Phaseoleae</taxon>
        <taxon>Mucuna</taxon>
    </lineage>
</organism>
<evidence type="ECO:0000313" key="1">
    <source>
        <dbReference type="EMBL" id="RDY09732.1"/>
    </source>
</evidence>
<sequence length="289" mass="32355">MILRNVFSISTLLDIQDDQHAKDNQAFKGPMTRRRLKRLQEEVFQKLEMLRSLEDSSSSTCSSLAIYFVLACTFNNRKVLTISLVTPLYSLEWTLQLLQTTLDERRVVKSKVSLPMICQQVDAYMGSHTQGTQDGEKKAATPTLEGPMTRGRLKRIQEEVQHEFSKGGLGGLEGEKSKGEGNLSPKSKFMLSYIRELGEKLDKAGKGLDPIQKDTQSVNAKVEALSREKDERPKVVSLHGSERMKEVGAHDIPWERDVRGLRELKDLGGGKGGKCMVEDEKNQGGKNCT</sequence>
<accession>A0A371I3X6</accession>
<name>A0A371I3X6_MUCPR</name>
<evidence type="ECO:0000313" key="2">
    <source>
        <dbReference type="Proteomes" id="UP000257109"/>
    </source>
</evidence>
<dbReference type="EMBL" id="QJKJ01000983">
    <property type="protein sequence ID" value="RDY09732.1"/>
    <property type="molecule type" value="Genomic_DNA"/>
</dbReference>
<dbReference type="Proteomes" id="UP000257109">
    <property type="component" value="Unassembled WGS sequence"/>
</dbReference>
<gene>
    <name evidence="1" type="ORF">CR513_05857</name>
</gene>
<feature type="non-terminal residue" evidence="1">
    <location>
        <position position="1"/>
    </location>
</feature>
<keyword evidence="2" id="KW-1185">Reference proteome</keyword>
<proteinExistence type="predicted"/>
<dbReference type="AlphaFoldDB" id="A0A371I3X6"/>
<protein>
    <submittedName>
        <fullName evidence="1">Uncharacterized protein</fullName>
    </submittedName>
</protein>